<evidence type="ECO:0000313" key="2">
    <source>
        <dbReference type="Proteomes" id="UP000242450"/>
    </source>
</evidence>
<sequence length="52" mass="5570">MSATRPAPALRACPLPCRQSLPTSLRAACLLGCRLHFLPLPLPLFSQGLAEL</sequence>
<dbReference type="EMBL" id="MKHE01000020">
    <property type="protein sequence ID" value="OWK04843.1"/>
    <property type="molecule type" value="Genomic_DNA"/>
</dbReference>
<name>A0A212CFP3_CEREH</name>
<comment type="caution">
    <text evidence="1">The sequence shown here is derived from an EMBL/GenBank/DDBJ whole genome shotgun (WGS) entry which is preliminary data.</text>
</comment>
<organism evidence="1 2">
    <name type="scientific">Cervus elaphus hippelaphus</name>
    <name type="common">European red deer</name>
    <dbReference type="NCBI Taxonomy" id="46360"/>
    <lineage>
        <taxon>Eukaryota</taxon>
        <taxon>Metazoa</taxon>
        <taxon>Chordata</taxon>
        <taxon>Craniata</taxon>
        <taxon>Vertebrata</taxon>
        <taxon>Euteleostomi</taxon>
        <taxon>Mammalia</taxon>
        <taxon>Eutheria</taxon>
        <taxon>Laurasiatheria</taxon>
        <taxon>Artiodactyla</taxon>
        <taxon>Ruminantia</taxon>
        <taxon>Pecora</taxon>
        <taxon>Cervidae</taxon>
        <taxon>Cervinae</taxon>
        <taxon>Cervus</taxon>
    </lineage>
</organism>
<dbReference type="AlphaFoldDB" id="A0A212CFP3"/>
<protein>
    <submittedName>
        <fullName evidence="1">Uncharacterized protein</fullName>
    </submittedName>
</protein>
<evidence type="ECO:0000313" key="1">
    <source>
        <dbReference type="EMBL" id="OWK04843.1"/>
    </source>
</evidence>
<feature type="non-terminal residue" evidence="1">
    <location>
        <position position="52"/>
    </location>
</feature>
<proteinExistence type="predicted"/>
<reference evidence="1 2" key="1">
    <citation type="journal article" date="2018" name="Mol. Genet. Genomics">
        <title>The red deer Cervus elaphus genome CerEla1.0: sequencing, annotating, genes, and chromosomes.</title>
        <authorList>
            <person name="Bana N.A."/>
            <person name="Nyiri A."/>
            <person name="Nagy J."/>
            <person name="Frank K."/>
            <person name="Nagy T."/>
            <person name="Steger V."/>
            <person name="Schiller M."/>
            <person name="Lakatos P."/>
            <person name="Sugar L."/>
            <person name="Horn P."/>
            <person name="Barta E."/>
            <person name="Orosz L."/>
        </authorList>
    </citation>
    <scope>NUCLEOTIDE SEQUENCE [LARGE SCALE GENOMIC DNA]</scope>
    <source>
        <strain evidence="1">Hungarian</strain>
    </source>
</reference>
<accession>A0A212CFP3</accession>
<keyword evidence="2" id="KW-1185">Reference proteome</keyword>
<dbReference type="Proteomes" id="UP000242450">
    <property type="component" value="Chromosome 20"/>
</dbReference>
<gene>
    <name evidence="1" type="ORF">Celaphus_00001975</name>
</gene>